<dbReference type="InterPro" id="IPR012291">
    <property type="entry name" value="CBM2_carb-bd_dom_sf"/>
</dbReference>
<keyword evidence="3" id="KW-0732">Signal</keyword>
<comment type="catalytic activity">
    <reaction evidence="1">
        <text>Endohydrolysis of (1-&gt;4)-beta-D-glucosidic linkages in cellulose, lichenin and cereal beta-D-glucans.</text>
        <dbReference type="EC" id="3.2.1.4"/>
    </reaction>
</comment>
<dbReference type="PANTHER" id="PTHR11878">
    <property type="entry name" value="SODIUM/CALCIUM EXCHANGER"/>
    <property type="match status" value="1"/>
</dbReference>
<gene>
    <name evidence="10" type="ORF">R9Z33_01995</name>
</gene>
<dbReference type="InterPro" id="IPR017853">
    <property type="entry name" value="GH"/>
</dbReference>
<dbReference type="PROSITE" id="PS00659">
    <property type="entry name" value="GLYCOSYL_HYDROL_F5"/>
    <property type="match status" value="1"/>
</dbReference>
<dbReference type="Pfam" id="PF00150">
    <property type="entry name" value="Cellulase"/>
    <property type="match status" value="1"/>
</dbReference>
<dbReference type="SUPFAM" id="SSF141072">
    <property type="entry name" value="CalX-like"/>
    <property type="match status" value="8"/>
</dbReference>
<organism evidence="10 11">
    <name type="scientific">Sediminicoccus rosea</name>
    <dbReference type="NCBI Taxonomy" id="1225128"/>
    <lineage>
        <taxon>Bacteria</taxon>
        <taxon>Pseudomonadati</taxon>
        <taxon>Pseudomonadota</taxon>
        <taxon>Alphaproteobacteria</taxon>
        <taxon>Acetobacterales</taxon>
        <taxon>Roseomonadaceae</taxon>
        <taxon>Sediminicoccus</taxon>
    </lineage>
</organism>
<dbReference type="SUPFAM" id="SSF49384">
    <property type="entry name" value="Carbohydrate-binding domain"/>
    <property type="match status" value="2"/>
</dbReference>
<keyword evidence="11" id="KW-1185">Reference proteome</keyword>
<dbReference type="InterPro" id="IPR038081">
    <property type="entry name" value="CalX-like_sf"/>
</dbReference>
<dbReference type="InterPro" id="IPR001547">
    <property type="entry name" value="Glyco_hydro_5"/>
</dbReference>
<keyword evidence="4" id="KW-0677">Repeat</keyword>
<protein>
    <recommendedName>
        <fullName evidence="2">cellulase</fullName>
        <ecNumber evidence="2">3.2.1.4</ecNumber>
    </recommendedName>
</protein>
<evidence type="ECO:0000313" key="11">
    <source>
        <dbReference type="Proteomes" id="UP001305521"/>
    </source>
</evidence>
<accession>A0ABZ0PJK3</accession>
<proteinExistence type="predicted"/>
<sequence>MFTQANVSFSAQWGTGLIGQMRVSNDSQLLNNWTITFDVPFQIVNLWDATILTATNLGGGMIRYTVGSAGWNASVPPGGGVSFVFEGRAESNIQAQLTGVTFGSTEALAVPPAVTISDAVLAEGASGTKEMVFTVSLSKPATETVTVPWSTQDGTALAGSDYNAASGSLTFAPGETSKTISVTIRGDAAVEANETFNLLLGMPLGATTADGTALGTIQNDDVLPSLSIADAQVSEGNAGTRLMVFTVTLSAAAQGPVTVAYTTRDGTALAGTDYNAQSGSLSFAAGETSKTIAVEIRGDTVDEIDESFEIALSGLTAASFARSSAIGVIANDDAPPVLSVSNAEVVEGNSGTRSVVFTLSLSQAIAQSVSANFATQDGTALAGSDYVARSGSVTFAAGETSKTVSVTVNGDTAIEADETFGLVLSNVARATLAPGGGTGTIRNDDLPPPTLAISDAQVTEGDAGTKQMLFTVTLSRAISSTASVTWATQNGTAASGSDYTGARGTLSFAAGEVSKTIAVAVRGDTAVEANETFSVVLGTATRATIADGTGLGTILNDDVPPTLTISDAQVTEGDAGTKQMLFTVTLSRAISSTASVTWTTQAGTATAGTDFTAASGTLSFAAGEVSKTIAVTLRGDTAVEADENFSVVLGTATRATIADGTATGTILNDDQPPPTLAISDAQVTEGDAGTKQMLFTVSLSRAATGAVSVNYATQAGTATAGSDFVAASGTLNFAAGEISKTIAVTINGDTAVEANESFNLLLSGAAGATIADGTGLGTIQNDDVLPTLAIADAQIAEGNAGVTQMLFTVTLSRAMGGPVTVSYATQAGTATAGADFTAATGTLSFAAGETSKTIAVAVNGDTAVEANEGFNLLLSAANGATITDGTALGTILNDDVSAPPPSGDTATFRVTERWNGGFLAEITVVNDATPIEGGWTLAFDAPFQIKGVWNAEIVSQSGSSYVIRNAPWNGNIGPLGTTTFGIDVAGSGEPVNFSVNGAAPAPVLPGLSIADAFLTEGDAGSALMNFTVSLSAAAAEAVTVQYGTANGSALAGLDYQALSGSLTFAPGEVSKVLSVAILGDTLREGTESFALNLTAPTGARLADGAALGSIRDNDAPASTLPPPGWYSTSGNQIIDSTGEAVRLKGINWFGMEGYLGVPDGLYTRNWQDMMEQMRELGFDTIRLPFSLQNIQPGAMPNNIVYSLNPDLVGLSNLQVLDKIVDYAGDLGMKIILDCHRSSSGAGPNENGLWYDQNFSEAQWISSWKSLVQRYVDDSTVIGVDLQNEPHGATWTDWSAAAERAGNAIHEVNPNLLIVVEGVGNYQGDYYWWGGQLEGVRDDPVVLQQANKLVYSPHDYPNSIYPNSWFEGPNFKDNLPNVFREHWGFIYEEGIAPIFLGEFGSKLTDSRDIAWLDELTQYLNGDFDTDGVLDIAPGEEGMSFAYWSWNPNSTDTGGILKDDWISVHQHKMAALESILIG</sequence>
<dbReference type="SUPFAM" id="SSF51445">
    <property type="entry name" value="(Trans)glycosidases"/>
    <property type="match status" value="1"/>
</dbReference>
<dbReference type="SMART" id="SM00637">
    <property type="entry name" value="CBD_II"/>
    <property type="match status" value="2"/>
</dbReference>
<dbReference type="Pfam" id="PF03160">
    <property type="entry name" value="Calx-beta"/>
    <property type="match status" value="8"/>
</dbReference>
<feature type="domain" description="CBM2" evidence="9">
    <location>
        <begin position="897"/>
        <end position="1003"/>
    </location>
</feature>
<dbReference type="EMBL" id="CP137852">
    <property type="protein sequence ID" value="WPB85657.1"/>
    <property type="molecule type" value="Genomic_DNA"/>
</dbReference>
<evidence type="ECO:0000256" key="2">
    <source>
        <dbReference type="ARBA" id="ARBA00012601"/>
    </source>
</evidence>
<evidence type="ECO:0000256" key="6">
    <source>
        <dbReference type="ARBA" id="ARBA00022837"/>
    </source>
</evidence>
<evidence type="ECO:0000256" key="3">
    <source>
        <dbReference type="ARBA" id="ARBA00022729"/>
    </source>
</evidence>
<evidence type="ECO:0000313" key="10">
    <source>
        <dbReference type="EMBL" id="WPB85657.1"/>
    </source>
</evidence>
<dbReference type="InterPro" id="IPR003644">
    <property type="entry name" value="Calx_beta"/>
</dbReference>
<reference evidence="10 11" key="1">
    <citation type="submission" date="2023-11" db="EMBL/GenBank/DDBJ databases">
        <title>Arctic aerobic anoxygenic photoheterotroph Sediminicoccus rosea KRV36 adapts its photosynthesis to long days of polar summer.</title>
        <authorList>
            <person name="Tomasch J."/>
            <person name="Kopejtka K."/>
            <person name="Bily T."/>
            <person name="Gardiner A.T."/>
            <person name="Gardian Z."/>
            <person name="Shivaramu S."/>
            <person name="Koblizek M."/>
            <person name="Engelhardt F."/>
            <person name="Kaftan D."/>
        </authorList>
    </citation>
    <scope>NUCLEOTIDE SEQUENCE [LARGE SCALE GENOMIC DNA]</scope>
    <source>
        <strain evidence="10 11">R-30</strain>
    </source>
</reference>
<dbReference type="Gene3D" id="2.60.40.2030">
    <property type="match status" value="8"/>
</dbReference>
<evidence type="ECO:0000256" key="8">
    <source>
        <dbReference type="ARBA" id="ARBA00023295"/>
    </source>
</evidence>
<dbReference type="EC" id="3.2.1.4" evidence="2"/>
<evidence type="ECO:0000259" key="9">
    <source>
        <dbReference type="PROSITE" id="PS51173"/>
    </source>
</evidence>
<dbReference type="InterPro" id="IPR018087">
    <property type="entry name" value="Glyco_hydro_5_CS"/>
</dbReference>
<keyword evidence="8" id="KW-0326">Glycosidase</keyword>
<keyword evidence="7" id="KW-0813">Transport</keyword>
<dbReference type="Pfam" id="PF00553">
    <property type="entry name" value="CBM_2"/>
    <property type="match status" value="2"/>
</dbReference>
<keyword evidence="5" id="KW-0378">Hydrolase</keyword>
<dbReference type="RefSeq" id="WP_318649630.1">
    <property type="nucleotide sequence ID" value="NZ_CP137852.1"/>
</dbReference>
<evidence type="ECO:0000256" key="4">
    <source>
        <dbReference type="ARBA" id="ARBA00022737"/>
    </source>
</evidence>
<dbReference type="Gene3D" id="3.20.20.80">
    <property type="entry name" value="Glycosidases"/>
    <property type="match status" value="1"/>
</dbReference>
<dbReference type="InterPro" id="IPR008965">
    <property type="entry name" value="CBM2/CBM3_carb-bd_dom_sf"/>
</dbReference>
<dbReference type="SMART" id="SM00237">
    <property type="entry name" value="Calx_beta"/>
    <property type="match status" value="8"/>
</dbReference>
<dbReference type="Gene3D" id="2.60.40.290">
    <property type="match status" value="2"/>
</dbReference>
<dbReference type="PANTHER" id="PTHR11878:SF65">
    <property type="entry name" value="NA_CA-EXCHANGE PROTEIN, ISOFORM G"/>
    <property type="match status" value="1"/>
</dbReference>
<dbReference type="PROSITE" id="PS51173">
    <property type="entry name" value="CBM2"/>
    <property type="match status" value="2"/>
</dbReference>
<feature type="domain" description="CBM2" evidence="9">
    <location>
        <begin position="1"/>
        <end position="105"/>
    </location>
</feature>
<keyword evidence="6" id="KW-0106">Calcium</keyword>
<evidence type="ECO:0000256" key="1">
    <source>
        <dbReference type="ARBA" id="ARBA00000966"/>
    </source>
</evidence>
<dbReference type="InterPro" id="IPR001919">
    <property type="entry name" value="CBD2"/>
</dbReference>
<evidence type="ECO:0000256" key="7">
    <source>
        <dbReference type="ARBA" id="ARBA00023065"/>
    </source>
</evidence>
<name>A0ABZ0PJK3_9PROT</name>
<evidence type="ECO:0000256" key="5">
    <source>
        <dbReference type="ARBA" id="ARBA00022801"/>
    </source>
</evidence>
<keyword evidence="7" id="KW-0406">Ion transport</keyword>
<dbReference type="InterPro" id="IPR051171">
    <property type="entry name" value="CaCA"/>
</dbReference>
<dbReference type="Proteomes" id="UP001305521">
    <property type="component" value="Chromosome"/>
</dbReference>